<dbReference type="Gene3D" id="3.40.50.300">
    <property type="entry name" value="P-loop containing nucleotide triphosphate hydrolases"/>
    <property type="match status" value="1"/>
</dbReference>
<dbReference type="Proteomes" id="UP001497453">
    <property type="component" value="Chromosome 4"/>
</dbReference>
<dbReference type="SUPFAM" id="SSF52540">
    <property type="entry name" value="P-loop containing nucleoside triphosphate hydrolases"/>
    <property type="match status" value="1"/>
</dbReference>
<gene>
    <name evidence="3" type="ORF">GFSPODELE1_LOCUS6738</name>
</gene>
<evidence type="ECO:0000313" key="4">
    <source>
        <dbReference type="Proteomes" id="UP001497453"/>
    </source>
</evidence>
<feature type="region of interest" description="Disordered" evidence="1">
    <location>
        <begin position="223"/>
        <end position="255"/>
    </location>
</feature>
<keyword evidence="4" id="KW-1185">Reference proteome</keyword>
<evidence type="ECO:0000256" key="1">
    <source>
        <dbReference type="SAM" id="MobiDB-lite"/>
    </source>
</evidence>
<dbReference type="EMBL" id="OZ037947">
    <property type="protein sequence ID" value="CAL1708198.1"/>
    <property type="molecule type" value="Genomic_DNA"/>
</dbReference>
<dbReference type="Pfam" id="PF01926">
    <property type="entry name" value="MMR_HSR1"/>
    <property type="match status" value="1"/>
</dbReference>
<protein>
    <recommendedName>
        <fullName evidence="2">G domain-containing protein</fullName>
    </recommendedName>
</protein>
<dbReference type="InterPro" id="IPR006073">
    <property type="entry name" value="GTP-bd"/>
</dbReference>
<organism evidence="3 4">
    <name type="scientific">Somion occarium</name>
    <dbReference type="NCBI Taxonomy" id="3059160"/>
    <lineage>
        <taxon>Eukaryota</taxon>
        <taxon>Fungi</taxon>
        <taxon>Dikarya</taxon>
        <taxon>Basidiomycota</taxon>
        <taxon>Agaricomycotina</taxon>
        <taxon>Agaricomycetes</taxon>
        <taxon>Polyporales</taxon>
        <taxon>Cerrenaceae</taxon>
        <taxon>Somion</taxon>
    </lineage>
</organism>
<accession>A0ABP1DK38</accession>
<dbReference type="InterPro" id="IPR027417">
    <property type="entry name" value="P-loop_NTPase"/>
</dbReference>
<evidence type="ECO:0000259" key="2">
    <source>
        <dbReference type="Pfam" id="PF01926"/>
    </source>
</evidence>
<reference evidence="4" key="1">
    <citation type="submission" date="2024-04" db="EMBL/GenBank/DDBJ databases">
        <authorList>
            <person name="Shaw F."/>
            <person name="Minotto A."/>
        </authorList>
    </citation>
    <scope>NUCLEOTIDE SEQUENCE [LARGE SCALE GENOMIC DNA]</scope>
</reference>
<feature type="domain" description="G" evidence="2">
    <location>
        <begin position="29"/>
        <end position="112"/>
    </location>
</feature>
<sequence>MSRQMDELTVAYVFLYLPFTTDIDSMNYSVMGATGTGKSTFINLVSGSNFQVGSGLLSSTTQVQSSQPFDIGGRRMVLIDTPGFDDTTRTDTDILRTITTYLANTYRNNKKLSGVIYMHRISDPRMGGISRRNFGMFRKLCGDSTLASVIIVTNMWGEIREEVGVQRERELATEDILFKPVLDKGAKMMRHYNTLESARAIVQQFVNKEKVTLKIQDEVVREGKSVEQTAAGAELEAEKQKELAEGRRRQEEEMRRAQEAMRLKMAEEERRHKAEIEAARVRAEAEAARQREAHAREMARQAEERCREEAHRQEVQRQLEAQLAAQAAERQRQAAEAQRVQQEMIRQQQEAAAAQQRLQAEMQAAAAAAARRHRRHHDDCIIC</sequence>
<feature type="compositionally biased region" description="Basic and acidic residues" evidence="1">
    <location>
        <begin position="236"/>
        <end position="255"/>
    </location>
</feature>
<evidence type="ECO:0000313" key="3">
    <source>
        <dbReference type="EMBL" id="CAL1708198.1"/>
    </source>
</evidence>
<proteinExistence type="predicted"/>
<name>A0ABP1DK38_9APHY</name>